<dbReference type="Pfam" id="PF03372">
    <property type="entry name" value="Exo_endo_phos"/>
    <property type="match status" value="1"/>
</dbReference>
<feature type="domain" description="Endonuclease/exonuclease/phosphatase" evidence="2">
    <location>
        <begin position="26"/>
        <end position="282"/>
    </location>
</feature>
<feature type="chain" id="PRO_5047357327" description="Endonuclease/exonuclease/phosphatase domain-containing protein" evidence="1">
    <location>
        <begin position="21"/>
        <end position="294"/>
    </location>
</feature>
<evidence type="ECO:0000313" key="3">
    <source>
        <dbReference type="EMBL" id="GAA0936569.1"/>
    </source>
</evidence>
<keyword evidence="1" id="KW-0732">Signal</keyword>
<organism evidence="3 4">
    <name type="scientific">Nonomuraea longicatena</name>
    <dbReference type="NCBI Taxonomy" id="83682"/>
    <lineage>
        <taxon>Bacteria</taxon>
        <taxon>Bacillati</taxon>
        <taxon>Actinomycetota</taxon>
        <taxon>Actinomycetes</taxon>
        <taxon>Streptosporangiales</taxon>
        <taxon>Streptosporangiaceae</taxon>
        <taxon>Nonomuraea</taxon>
    </lineage>
</organism>
<dbReference type="EMBL" id="BAAAHQ010000023">
    <property type="protein sequence ID" value="GAA0936569.1"/>
    <property type="molecule type" value="Genomic_DNA"/>
</dbReference>
<evidence type="ECO:0000313" key="4">
    <source>
        <dbReference type="Proteomes" id="UP001501578"/>
    </source>
</evidence>
<evidence type="ECO:0000259" key="2">
    <source>
        <dbReference type="Pfam" id="PF03372"/>
    </source>
</evidence>
<gene>
    <name evidence="3" type="ORF">GCM10009560_45340</name>
</gene>
<proteinExistence type="predicted"/>
<evidence type="ECO:0000256" key="1">
    <source>
        <dbReference type="SAM" id="SignalP"/>
    </source>
</evidence>
<accession>A0ABP4AIV7</accession>
<dbReference type="InterPro" id="IPR005135">
    <property type="entry name" value="Endo/exonuclease/phosphatase"/>
</dbReference>
<sequence length="294" mass="30921">MITHAASAALLALTGLTAPAPTLTVMTWNVCAGTNSVCPLYGGTAEHLAESVGGPALAAGAEVVFLQESCTSAGPALEAWLERRSGRAWSVRSVALTAADGTPYACHPDQAGRPRGAQGVTVAVADPAATFQTHALESPPWFVRRFALCATLPAKRVHACGTHLSVGHSYDDRQAGAPYRTRQIKGLLGVVAKPGHLSVFGGDLNVSPPDSGYGAAAGRRAVAPAYRLYQECDQDSGRRTGRWTHTGTGPDGLRRKKLDYLFAPRGAVRSCGVDKEAKLSDHRAVYLTVSLPRR</sequence>
<protein>
    <recommendedName>
        <fullName evidence="2">Endonuclease/exonuclease/phosphatase domain-containing protein</fullName>
    </recommendedName>
</protein>
<dbReference type="Gene3D" id="3.60.10.10">
    <property type="entry name" value="Endonuclease/exonuclease/phosphatase"/>
    <property type="match status" value="1"/>
</dbReference>
<dbReference type="RefSeq" id="WP_343951948.1">
    <property type="nucleotide sequence ID" value="NZ_BAAAHQ010000023.1"/>
</dbReference>
<dbReference type="SUPFAM" id="SSF56219">
    <property type="entry name" value="DNase I-like"/>
    <property type="match status" value="1"/>
</dbReference>
<dbReference type="Proteomes" id="UP001501578">
    <property type="component" value="Unassembled WGS sequence"/>
</dbReference>
<name>A0ABP4AIV7_9ACTN</name>
<keyword evidence="4" id="KW-1185">Reference proteome</keyword>
<reference evidence="4" key="1">
    <citation type="journal article" date="2019" name="Int. J. Syst. Evol. Microbiol.">
        <title>The Global Catalogue of Microorganisms (GCM) 10K type strain sequencing project: providing services to taxonomists for standard genome sequencing and annotation.</title>
        <authorList>
            <consortium name="The Broad Institute Genomics Platform"/>
            <consortium name="The Broad Institute Genome Sequencing Center for Infectious Disease"/>
            <person name="Wu L."/>
            <person name="Ma J."/>
        </authorList>
    </citation>
    <scope>NUCLEOTIDE SEQUENCE [LARGE SCALE GENOMIC DNA]</scope>
    <source>
        <strain evidence="4">JCM 11136</strain>
    </source>
</reference>
<feature type="signal peptide" evidence="1">
    <location>
        <begin position="1"/>
        <end position="20"/>
    </location>
</feature>
<comment type="caution">
    <text evidence="3">The sequence shown here is derived from an EMBL/GenBank/DDBJ whole genome shotgun (WGS) entry which is preliminary data.</text>
</comment>
<dbReference type="InterPro" id="IPR036691">
    <property type="entry name" value="Endo/exonu/phosph_ase_sf"/>
</dbReference>